<sequence>MSIMSTRSLPTLQPEPVVPDPPAIQSRHSSAERSCSSPHAQPQSRWPCGRGQSPSHPRSRSRSQTRTARYVITLEGAHIHIQPIAHSLLPHRRRPCTRALVHIRGRHIHTSVPNRSGRAAAVACPGALEERVNAACHMNSVMLFFLLLLLMDLTVSSMDLPTS</sequence>
<dbReference type="EMBL" id="KN831950">
    <property type="protein sequence ID" value="KIO11045.1"/>
    <property type="molecule type" value="Genomic_DNA"/>
</dbReference>
<name>A0A0C3PBH3_PISTI</name>
<protein>
    <submittedName>
        <fullName evidence="2">Uncharacterized protein</fullName>
    </submittedName>
</protein>
<feature type="compositionally biased region" description="Low complexity" evidence="1">
    <location>
        <begin position="26"/>
        <end position="40"/>
    </location>
</feature>
<feature type="region of interest" description="Disordered" evidence="1">
    <location>
        <begin position="1"/>
        <end position="66"/>
    </location>
</feature>
<evidence type="ECO:0000256" key="1">
    <source>
        <dbReference type="SAM" id="MobiDB-lite"/>
    </source>
</evidence>
<reference evidence="2 3" key="1">
    <citation type="submission" date="2014-04" db="EMBL/GenBank/DDBJ databases">
        <authorList>
            <consortium name="DOE Joint Genome Institute"/>
            <person name="Kuo A."/>
            <person name="Kohler A."/>
            <person name="Costa M.D."/>
            <person name="Nagy L.G."/>
            <person name="Floudas D."/>
            <person name="Copeland A."/>
            <person name="Barry K.W."/>
            <person name="Cichocki N."/>
            <person name="Veneault-Fourrey C."/>
            <person name="LaButti K."/>
            <person name="Lindquist E.A."/>
            <person name="Lipzen A."/>
            <person name="Lundell T."/>
            <person name="Morin E."/>
            <person name="Murat C."/>
            <person name="Sun H."/>
            <person name="Tunlid A."/>
            <person name="Henrissat B."/>
            <person name="Grigoriev I.V."/>
            <person name="Hibbett D.S."/>
            <person name="Martin F."/>
            <person name="Nordberg H.P."/>
            <person name="Cantor M.N."/>
            <person name="Hua S.X."/>
        </authorList>
    </citation>
    <scope>NUCLEOTIDE SEQUENCE [LARGE SCALE GENOMIC DNA]</scope>
    <source>
        <strain evidence="2 3">Marx 270</strain>
    </source>
</reference>
<evidence type="ECO:0000313" key="3">
    <source>
        <dbReference type="Proteomes" id="UP000054217"/>
    </source>
</evidence>
<keyword evidence="3" id="KW-1185">Reference proteome</keyword>
<dbReference type="AlphaFoldDB" id="A0A0C3PBH3"/>
<reference evidence="3" key="2">
    <citation type="submission" date="2015-01" db="EMBL/GenBank/DDBJ databases">
        <title>Evolutionary Origins and Diversification of the Mycorrhizal Mutualists.</title>
        <authorList>
            <consortium name="DOE Joint Genome Institute"/>
            <consortium name="Mycorrhizal Genomics Consortium"/>
            <person name="Kohler A."/>
            <person name="Kuo A."/>
            <person name="Nagy L.G."/>
            <person name="Floudas D."/>
            <person name="Copeland A."/>
            <person name="Barry K.W."/>
            <person name="Cichocki N."/>
            <person name="Veneault-Fourrey C."/>
            <person name="LaButti K."/>
            <person name="Lindquist E.A."/>
            <person name="Lipzen A."/>
            <person name="Lundell T."/>
            <person name="Morin E."/>
            <person name="Murat C."/>
            <person name="Riley R."/>
            <person name="Ohm R."/>
            <person name="Sun H."/>
            <person name="Tunlid A."/>
            <person name="Henrissat B."/>
            <person name="Grigoriev I.V."/>
            <person name="Hibbett D.S."/>
            <person name="Martin F."/>
        </authorList>
    </citation>
    <scope>NUCLEOTIDE SEQUENCE [LARGE SCALE GENOMIC DNA]</scope>
    <source>
        <strain evidence="3">Marx 270</strain>
    </source>
</reference>
<gene>
    <name evidence="2" type="ORF">M404DRAFT_830412</name>
</gene>
<proteinExistence type="predicted"/>
<feature type="compositionally biased region" description="Polar residues" evidence="1">
    <location>
        <begin position="1"/>
        <end position="11"/>
    </location>
</feature>
<dbReference type="Proteomes" id="UP000054217">
    <property type="component" value="Unassembled WGS sequence"/>
</dbReference>
<accession>A0A0C3PBH3</accession>
<evidence type="ECO:0000313" key="2">
    <source>
        <dbReference type="EMBL" id="KIO11045.1"/>
    </source>
</evidence>
<dbReference type="InParanoid" id="A0A0C3PBH3"/>
<organism evidence="2 3">
    <name type="scientific">Pisolithus tinctorius Marx 270</name>
    <dbReference type="NCBI Taxonomy" id="870435"/>
    <lineage>
        <taxon>Eukaryota</taxon>
        <taxon>Fungi</taxon>
        <taxon>Dikarya</taxon>
        <taxon>Basidiomycota</taxon>
        <taxon>Agaricomycotina</taxon>
        <taxon>Agaricomycetes</taxon>
        <taxon>Agaricomycetidae</taxon>
        <taxon>Boletales</taxon>
        <taxon>Sclerodermatineae</taxon>
        <taxon>Pisolithaceae</taxon>
        <taxon>Pisolithus</taxon>
    </lineage>
</organism>
<dbReference type="HOGENOM" id="CLU_1627762_0_0_1"/>